<evidence type="ECO:0000256" key="1">
    <source>
        <dbReference type="SAM" id="Coils"/>
    </source>
</evidence>
<keyword evidence="4" id="KW-1185">Reference proteome</keyword>
<proteinExistence type="predicted"/>
<accession>A0ABU5VQG4</accession>
<keyword evidence="2" id="KW-0472">Membrane</keyword>
<organism evidence="3 4">
    <name type="scientific">Bacteriovorax antarcticus</name>
    <dbReference type="NCBI Taxonomy" id="3088717"/>
    <lineage>
        <taxon>Bacteria</taxon>
        <taxon>Pseudomonadati</taxon>
        <taxon>Bdellovibrionota</taxon>
        <taxon>Bacteriovoracia</taxon>
        <taxon>Bacteriovoracales</taxon>
        <taxon>Bacteriovoracaceae</taxon>
        <taxon>Bacteriovorax</taxon>
    </lineage>
</organism>
<evidence type="ECO:0000313" key="4">
    <source>
        <dbReference type="Proteomes" id="UP001302274"/>
    </source>
</evidence>
<sequence>MNSNEEITLHQVLLIFTKRWKYLLMLALIFALAALVKHKYFPTYPGTGKLIIKDVRNSQLQLVLSSVAGPGTETTSSEVKGEDVVDRAEIVLDTHEYYVALAQRLLQIKKETGNIALTNFFKKFEDNESNPEYVHNVANVLSGIITFNSAKGGVLVINVKTNNRELSVLVVNEALKEAQKNIIDRELEDLDRAENYFNAELESVRGRLDGIENSTVKKLQKNQILSVDVEKGDSSKYISELKKNINDTSIAISNNTSRMNSLNEKIKNGGARDLGVISKFNESSQVKMLEDQNKDLEIELKTYKSYLRSYENQKTGLVPMQYEIQKMNANHDFEYKIFASLNDSLARIGLQKTYVKNKVDILEQERVSRVKSSPSLAIMMLISLMLSQVIGMFSIYVYELFKPNA</sequence>
<gene>
    <name evidence="3" type="ORF">SHI21_03695</name>
</gene>
<keyword evidence="2" id="KW-0812">Transmembrane</keyword>
<evidence type="ECO:0008006" key="5">
    <source>
        <dbReference type="Google" id="ProtNLM"/>
    </source>
</evidence>
<protein>
    <recommendedName>
        <fullName evidence="5">Polysaccharide chain length determinant N-terminal domain-containing protein</fullName>
    </recommendedName>
</protein>
<keyword evidence="1" id="KW-0175">Coiled coil</keyword>
<dbReference type="PANTHER" id="PTHR32309">
    <property type="entry name" value="TYROSINE-PROTEIN KINASE"/>
    <property type="match status" value="1"/>
</dbReference>
<evidence type="ECO:0000256" key="2">
    <source>
        <dbReference type="SAM" id="Phobius"/>
    </source>
</evidence>
<feature type="coiled-coil region" evidence="1">
    <location>
        <begin position="279"/>
        <end position="313"/>
    </location>
</feature>
<evidence type="ECO:0000313" key="3">
    <source>
        <dbReference type="EMBL" id="MEA9355285.1"/>
    </source>
</evidence>
<dbReference type="RefSeq" id="WP_323574772.1">
    <property type="nucleotide sequence ID" value="NZ_JAYGJQ010000001.1"/>
</dbReference>
<reference evidence="3 4" key="1">
    <citation type="submission" date="2023-11" db="EMBL/GenBank/DDBJ databases">
        <title>A Novel Polar Bacteriovorax (B. antarcticus) Isolated from the Biocrust in Antarctica.</title>
        <authorList>
            <person name="Mun W."/>
            <person name="Choi S.Y."/>
            <person name="Mitchell R.J."/>
        </authorList>
    </citation>
    <scope>NUCLEOTIDE SEQUENCE [LARGE SCALE GENOMIC DNA]</scope>
    <source>
        <strain evidence="3 4">PP10</strain>
    </source>
</reference>
<dbReference type="EMBL" id="JAYGJQ010000001">
    <property type="protein sequence ID" value="MEA9355285.1"/>
    <property type="molecule type" value="Genomic_DNA"/>
</dbReference>
<keyword evidence="2" id="KW-1133">Transmembrane helix</keyword>
<dbReference type="Proteomes" id="UP001302274">
    <property type="component" value="Unassembled WGS sequence"/>
</dbReference>
<feature type="transmembrane region" description="Helical" evidence="2">
    <location>
        <begin position="376"/>
        <end position="398"/>
    </location>
</feature>
<dbReference type="InterPro" id="IPR050445">
    <property type="entry name" value="Bact_polysacc_biosynth/exp"/>
</dbReference>
<comment type="caution">
    <text evidence="3">The sequence shown here is derived from an EMBL/GenBank/DDBJ whole genome shotgun (WGS) entry which is preliminary data.</text>
</comment>
<name>A0ABU5VQG4_9BACT</name>
<feature type="transmembrane region" description="Helical" evidence="2">
    <location>
        <begin position="20"/>
        <end position="36"/>
    </location>
</feature>
<dbReference type="PANTHER" id="PTHR32309:SF13">
    <property type="entry name" value="FERRIC ENTEROBACTIN TRANSPORT PROTEIN FEPE"/>
    <property type="match status" value="1"/>
</dbReference>